<reference evidence="3" key="2">
    <citation type="journal article" date="2017" name="Nat. Plants">
        <title>The Aegilops tauschii genome reveals multiple impacts of transposons.</title>
        <authorList>
            <person name="Zhao G."/>
            <person name="Zou C."/>
            <person name="Li K."/>
            <person name="Wang K."/>
            <person name="Li T."/>
            <person name="Gao L."/>
            <person name="Zhang X."/>
            <person name="Wang H."/>
            <person name="Yang Z."/>
            <person name="Liu X."/>
            <person name="Jiang W."/>
            <person name="Mao L."/>
            <person name="Kong X."/>
            <person name="Jiao Y."/>
            <person name="Jia J."/>
        </authorList>
    </citation>
    <scope>NUCLEOTIDE SEQUENCE [LARGE SCALE GENOMIC DNA]</scope>
    <source>
        <strain evidence="3">cv. AL8/78</strain>
    </source>
</reference>
<dbReference type="Pfam" id="PF07762">
    <property type="entry name" value="DUF1618"/>
    <property type="match status" value="1"/>
</dbReference>
<dbReference type="Proteomes" id="UP000015105">
    <property type="component" value="Chromosome 5D"/>
</dbReference>
<reference evidence="2" key="5">
    <citation type="journal article" date="2021" name="G3 (Bethesda)">
        <title>Aegilops tauschii genome assembly Aet v5.0 features greater sequence contiguity and improved annotation.</title>
        <authorList>
            <person name="Wang L."/>
            <person name="Zhu T."/>
            <person name="Rodriguez J.C."/>
            <person name="Deal K.R."/>
            <person name="Dubcovsky J."/>
            <person name="McGuire P.E."/>
            <person name="Lux T."/>
            <person name="Spannagl M."/>
            <person name="Mayer K.F.X."/>
            <person name="Baldrich P."/>
            <person name="Meyers B.C."/>
            <person name="Huo N."/>
            <person name="Gu Y.Q."/>
            <person name="Zhou H."/>
            <person name="Devos K.M."/>
            <person name="Bennetzen J.L."/>
            <person name="Unver T."/>
            <person name="Budak H."/>
            <person name="Gulick P.J."/>
            <person name="Galiba G."/>
            <person name="Kalapos B."/>
            <person name="Nelson D.R."/>
            <person name="Li P."/>
            <person name="You F.M."/>
            <person name="Luo M.C."/>
            <person name="Dvorak J."/>
        </authorList>
    </citation>
    <scope>NUCLEOTIDE SEQUENCE [LARGE SCALE GENOMIC DNA]</scope>
    <source>
        <strain evidence="2">cv. AL8/78</strain>
    </source>
</reference>
<organism evidence="2 3">
    <name type="scientific">Aegilops tauschii subsp. strangulata</name>
    <name type="common">Goatgrass</name>
    <dbReference type="NCBI Taxonomy" id="200361"/>
    <lineage>
        <taxon>Eukaryota</taxon>
        <taxon>Viridiplantae</taxon>
        <taxon>Streptophyta</taxon>
        <taxon>Embryophyta</taxon>
        <taxon>Tracheophyta</taxon>
        <taxon>Spermatophyta</taxon>
        <taxon>Magnoliopsida</taxon>
        <taxon>Liliopsida</taxon>
        <taxon>Poales</taxon>
        <taxon>Poaceae</taxon>
        <taxon>BOP clade</taxon>
        <taxon>Pooideae</taxon>
        <taxon>Triticodae</taxon>
        <taxon>Triticeae</taxon>
        <taxon>Triticinae</taxon>
        <taxon>Aegilops</taxon>
    </lineage>
</organism>
<evidence type="ECO:0000259" key="1">
    <source>
        <dbReference type="Pfam" id="PF07762"/>
    </source>
</evidence>
<proteinExistence type="predicted"/>
<dbReference type="Gramene" id="AET5Gv20126000.2">
    <property type="protein sequence ID" value="AET5Gv20126000.2"/>
    <property type="gene ID" value="AET5Gv20126000"/>
</dbReference>
<dbReference type="InterPro" id="IPR011676">
    <property type="entry name" value="DUF1618"/>
</dbReference>
<accession>A0A453JMX0</accession>
<dbReference type="STRING" id="200361.A0A453JMX0"/>
<dbReference type="AlphaFoldDB" id="A0A453JMX0"/>
<keyword evidence="3" id="KW-1185">Reference proteome</keyword>
<reference evidence="2" key="4">
    <citation type="submission" date="2019-03" db="UniProtKB">
        <authorList>
            <consortium name="EnsemblPlants"/>
        </authorList>
    </citation>
    <scope>IDENTIFICATION</scope>
</reference>
<evidence type="ECO:0000313" key="3">
    <source>
        <dbReference type="Proteomes" id="UP000015105"/>
    </source>
</evidence>
<reference evidence="2" key="3">
    <citation type="journal article" date="2017" name="Nature">
        <title>Genome sequence of the progenitor of the wheat D genome Aegilops tauschii.</title>
        <authorList>
            <person name="Luo M.C."/>
            <person name="Gu Y.Q."/>
            <person name="Puiu D."/>
            <person name="Wang H."/>
            <person name="Twardziok S.O."/>
            <person name="Deal K.R."/>
            <person name="Huo N."/>
            <person name="Zhu T."/>
            <person name="Wang L."/>
            <person name="Wang Y."/>
            <person name="McGuire P.E."/>
            <person name="Liu S."/>
            <person name="Long H."/>
            <person name="Ramasamy R.K."/>
            <person name="Rodriguez J.C."/>
            <person name="Van S.L."/>
            <person name="Yuan L."/>
            <person name="Wang Z."/>
            <person name="Xia Z."/>
            <person name="Xiao L."/>
            <person name="Anderson O.D."/>
            <person name="Ouyang S."/>
            <person name="Liang Y."/>
            <person name="Zimin A.V."/>
            <person name="Pertea G."/>
            <person name="Qi P."/>
            <person name="Bennetzen J.L."/>
            <person name="Dai X."/>
            <person name="Dawson M.W."/>
            <person name="Muller H.G."/>
            <person name="Kugler K."/>
            <person name="Rivarola-Duarte L."/>
            <person name="Spannagl M."/>
            <person name="Mayer K.F.X."/>
            <person name="Lu F.H."/>
            <person name="Bevan M.W."/>
            <person name="Leroy P."/>
            <person name="Li P."/>
            <person name="You F.M."/>
            <person name="Sun Q."/>
            <person name="Liu Z."/>
            <person name="Lyons E."/>
            <person name="Wicker T."/>
            <person name="Salzberg S.L."/>
            <person name="Devos K.M."/>
            <person name="Dvorak J."/>
        </authorList>
    </citation>
    <scope>NUCLEOTIDE SEQUENCE [LARGE SCALE GENOMIC DNA]</scope>
    <source>
        <strain evidence="2">cv. AL8/78</strain>
    </source>
</reference>
<reference evidence="3" key="1">
    <citation type="journal article" date="2014" name="Science">
        <title>Ancient hybridizations among the ancestral genomes of bread wheat.</title>
        <authorList>
            <consortium name="International Wheat Genome Sequencing Consortium,"/>
            <person name="Marcussen T."/>
            <person name="Sandve S.R."/>
            <person name="Heier L."/>
            <person name="Spannagl M."/>
            <person name="Pfeifer M."/>
            <person name="Jakobsen K.S."/>
            <person name="Wulff B.B."/>
            <person name="Steuernagel B."/>
            <person name="Mayer K.F."/>
            <person name="Olsen O.A."/>
        </authorList>
    </citation>
    <scope>NUCLEOTIDE SEQUENCE [LARGE SCALE GENOMIC DNA]</scope>
    <source>
        <strain evidence="3">cv. AL8/78</strain>
    </source>
</reference>
<feature type="domain" description="DUF1618" evidence="1">
    <location>
        <begin position="240"/>
        <end position="362"/>
    </location>
</feature>
<sequence>VYSSQQPNTSIHPPAVMPLRRLLDLSATVSDLLRRSLSTAAAPSHPPWAIVDYTSMVDRSSSAPGACFHPVAPPGISHVTAPAHLVSPRARPAPDTNVVQVLFGNVGAASGDGHLLLSYHDLRAEGPCTTWDLSAPPEIQRFVCNPLTGQMLRLPDIGGSRRTLVFHHMGLLTQADGWLGRGPPHRFAVAELAFHGAGLERFLSEKGEWETVMGVPCGPPPPRGMEVNQETVAFGGRLWWVDLTLGAVSVDPFADRPEIRFVELPSGSVLPARARTEEDGDLRKVDDRGLFLREVAKHRRIGVSKGRLRYAEVSPHDPFLLSSFALDGDEGGGWTLEHQVELRQVLADGGYPWQENSAQAAPQIVVLDPLNANAIYLKVGEHVVVVDMHNGKVIGASPLQDEYSLVPCVLPPWLASSTIPTAGKKDGMEPTDDPVNLS</sequence>
<dbReference type="EnsemblPlants" id="AET5Gv20126000.2">
    <property type="protein sequence ID" value="AET5Gv20126000.2"/>
    <property type="gene ID" value="AET5Gv20126000"/>
</dbReference>
<evidence type="ECO:0000313" key="2">
    <source>
        <dbReference type="EnsemblPlants" id="AET5Gv20126000.2"/>
    </source>
</evidence>
<dbReference type="PANTHER" id="PTHR33086">
    <property type="entry name" value="OS05G0468200 PROTEIN-RELATED"/>
    <property type="match status" value="1"/>
</dbReference>
<name>A0A453JMX0_AEGTS</name>
<dbReference type="PANTHER" id="PTHR33086:SF10">
    <property type="entry name" value="DUF1618 DOMAIN-CONTAINING PROTEIN"/>
    <property type="match status" value="1"/>
</dbReference>
<protein>
    <recommendedName>
        <fullName evidence="1">DUF1618 domain-containing protein</fullName>
    </recommendedName>
</protein>